<sequence>MGKKKMGMTLLRWSRTSPSDAGDTIGEFLQTVRQQLAPEFREVRTTSVENLLYGKEDLMIPHQRSFYELIVNKARGKSGPLFHFDVHEDVRTIADATVEKDEAALVSFYSKCNELGLARRVFCEMRDLGVEFANCWFSDTRFEGKKGAHTYVVQEVADFLTMSLDKFGYGRLEI</sequence>
<evidence type="ECO:0000313" key="3">
    <source>
        <dbReference type="Proteomes" id="UP000245207"/>
    </source>
</evidence>
<dbReference type="GO" id="GO:0006325">
    <property type="term" value="P:chromatin organization"/>
    <property type="evidence" value="ECO:0007669"/>
    <property type="project" value="TreeGrafter"/>
</dbReference>
<dbReference type="PANTHER" id="PTHR12722:SF0">
    <property type="entry name" value="PROTEIN FAM50A"/>
    <property type="match status" value="1"/>
</dbReference>
<reference evidence="2 3" key="1">
    <citation type="journal article" date="2018" name="Mol. Plant">
        <title>The genome of Artemisia annua provides insight into the evolution of Asteraceae family and artemisinin biosynthesis.</title>
        <authorList>
            <person name="Shen Q."/>
            <person name="Zhang L."/>
            <person name="Liao Z."/>
            <person name="Wang S."/>
            <person name="Yan T."/>
            <person name="Shi P."/>
            <person name="Liu M."/>
            <person name="Fu X."/>
            <person name="Pan Q."/>
            <person name="Wang Y."/>
            <person name="Lv Z."/>
            <person name="Lu X."/>
            <person name="Zhang F."/>
            <person name="Jiang W."/>
            <person name="Ma Y."/>
            <person name="Chen M."/>
            <person name="Hao X."/>
            <person name="Li L."/>
            <person name="Tang Y."/>
            <person name="Lv G."/>
            <person name="Zhou Y."/>
            <person name="Sun X."/>
            <person name="Brodelius P.E."/>
            <person name="Rose J.K.C."/>
            <person name="Tang K."/>
        </authorList>
    </citation>
    <scope>NUCLEOTIDE SEQUENCE [LARGE SCALE GENOMIC DNA]</scope>
    <source>
        <strain evidence="3">cv. Huhao1</strain>
        <tissue evidence="2">Leaf</tissue>
    </source>
</reference>
<protein>
    <recommendedName>
        <fullName evidence="1">FAM50A/XAP5 C-terminal domain-containing protein</fullName>
    </recommendedName>
</protein>
<evidence type="ECO:0000313" key="2">
    <source>
        <dbReference type="EMBL" id="PWA41492.1"/>
    </source>
</evidence>
<organism evidence="2 3">
    <name type="scientific">Artemisia annua</name>
    <name type="common">Sweet wormwood</name>
    <dbReference type="NCBI Taxonomy" id="35608"/>
    <lineage>
        <taxon>Eukaryota</taxon>
        <taxon>Viridiplantae</taxon>
        <taxon>Streptophyta</taxon>
        <taxon>Embryophyta</taxon>
        <taxon>Tracheophyta</taxon>
        <taxon>Spermatophyta</taxon>
        <taxon>Magnoliopsida</taxon>
        <taxon>eudicotyledons</taxon>
        <taxon>Gunneridae</taxon>
        <taxon>Pentapetalae</taxon>
        <taxon>asterids</taxon>
        <taxon>campanulids</taxon>
        <taxon>Asterales</taxon>
        <taxon>Asteraceae</taxon>
        <taxon>Asteroideae</taxon>
        <taxon>Anthemideae</taxon>
        <taxon>Artemisiinae</taxon>
        <taxon>Artemisia</taxon>
    </lineage>
</organism>
<dbReference type="EMBL" id="PKPP01013049">
    <property type="protein sequence ID" value="PWA41492.1"/>
    <property type="molecule type" value="Genomic_DNA"/>
</dbReference>
<dbReference type="STRING" id="35608.A0A2U1KXM0"/>
<accession>A0A2U1KXM0</accession>
<proteinExistence type="predicted"/>
<keyword evidence="3" id="KW-1185">Reference proteome</keyword>
<gene>
    <name evidence="2" type="ORF">CTI12_AA556060</name>
</gene>
<dbReference type="GO" id="GO:0005634">
    <property type="term" value="C:nucleus"/>
    <property type="evidence" value="ECO:0007669"/>
    <property type="project" value="InterPro"/>
</dbReference>
<dbReference type="InterPro" id="IPR048337">
    <property type="entry name" value="FAM50A/XAP5_C"/>
</dbReference>
<feature type="domain" description="FAM50A/XAP5 C-terminal" evidence="1">
    <location>
        <begin position="21"/>
        <end position="102"/>
    </location>
</feature>
<comment type="caution">
    <text evidence="2">The sequence shown here is derived from an EMBL/GenBank/DDBJ whole genome shotgun (WGS) entry which is preliminary data.</text>
</comment>
<dbReference type="InterPro" id="IPR007005">
    <property type="entry name" value="XAP5"/>
</dbReference>
<dbReference type="Proteomes" id="UP000245207">
    <property type="component" value="Unassembled WGS sequence"/>
</dbReference>
<dbReference type="OrthoDB" id="1562195at2759"/>
<dbReference type="AlphaFoldDB" id="A0A2U1KXM0"/>
<name>A0A2U1KXM0_ARTAN</name>
<dbReference type="PANTHER" id="PTHR12722">
    <property type="entry name" value="XAP-5 PROTEIN-RELATED"/>
    <property type="match status" value="1"/>
</dbReference>
<evidence type="ECO:0000259" key="1">
    <source>
        <dbReference type="Pfam" id="PF04921"/>
    </source>
</evidence>
<dbReference type="Pfam" id="PF04921">
    <property type="entry name" value="XAP5"/>
    <property type="match status" value="1"/>
</dbReference>